<dbReference type="PANTHER" id="PTHR13457">
    <property type="entry name" value="BAP28"/>
    <property type="match status" value="1"/>
</dbReference>
<evidence type="ECO:0000313" key="11">
    <source>
        <dbReference type="Proteomes" id="UP000053820"/>
    </source>
</evidence>
<dbReference type="SUPFAM" id="SSF48371">
    <property type="entry name" value="ARM repeat"/>
    <property type="match status" value="2"/>
</dbReference>
<dbReference type="GO" id="GO:0030515">
    <property type="term" value="F:snoRNA binding"/>
    <property type="evidence" value="ECO:0007669"/>
    <property type="project" value="TreeGrafter"/>
</dbReference>
<dbReference type="HOGENOM" id="CLU_001128_0_0_1"/>
<dbReference type="GO" id="GO:0032040">
    <property type="term" value="C:small-subunit processome"/>
    <property type="evidence" value="ECO:0007669"/>
    <property type="project" value="TreeGrafter"/>
</dbReference>
<dbReference type="GO" id="GO:0034455">
    <property type="term" value="C:t-UTP complex"/>
    <property type="evidence" value="ECO:0007669"/>
    <property type="project" value="TreeGrafter"/>
</dbReference>
<dbReference type="InterPro" id="IPR056473">
    <property type="entry name" value="HEAT_Utp10/HEAT1"/>
</dbReference>
<evidence type="ECO:0000256" key="4">
    <source>
        <dbReference type="ARBA" id="ARBA00022517"/>
    </source>
</evidence>
<dbReference type="EMBL" id="KN839867">
    <property type="protein sequence ID" value="KIJ60905.1"/>
    <property type="molecule type" value="Genomic_DNA"/>
</dbReference>
<comment type="function">
    <text evidence="8">Involved in nucleolar processing of pre-18S ribosomal RNA.</text>
</comment>
<organism evidence="10 11">
    <name type="scientific">Hydnomerulius pinastri MD-312</name>
    <dbReference type="NCBI Taxonomy" id="994086"/>
    <lineage>
        <taxon>Eukaryota</taxon>
        <taxon>Fungi</taxon>
        <taxon>Dikarya</taxon>
        <taxon>Basidiomycota</taxon>
        <taxon>Agaricomycotina</taxon>
        <taxon>Agaricomycetes</taxon>
        <taxon>Agaricomycetidae</taxon>
        <taxon>Boletales</taxon>
        <taxon>Boletales incertae sedis</taxon>
        <taxon>Leucogyrophana</taxon>
    </lineage>
</organism>
<dbReference type="OrthoDB" id="31183at2759"/>
<dbReference type="GO" id="GO:0030686">
    <property type="term" value="C:90S preribosome"/>
    <property type="evidence" value="ECO:0007669"/>
    <property type="project" value="TreeGrafter"/>
</dbReference>
<proteinExistence type="inferred from homology"/>
<dbReference type="GO" id="GO:0000462">
    <property type="term" value="P:maturation of SSU-rRNA from tricistronic rRNA transcript (SSU-rRNA, 5.8S rRNA, LSU-rRNA)"/>
    <property type="evidence" value="ECO:0007669"/>
    <property type="project" value="TreeGrafter"/>
</dbReference>
<gene>
    <name evidence="10" type="ORF">HYDPIDRAFT_42974</name>
</gene>
<evidence type="ECO:0000256" key="7">
    <source>
        <dbReference type="ARBA" id="ARBA00023274"/>
    </source>
</evidence>
<keyword evidence="11" id="KW-1185">Reference proteome</keyword>
<dbReference type="SMART" id="SM01036">
    <property type="entry name" value="BP28CT"/>
    <property type="match status" value="1"/>
</dbReference>
<keyword evidence="4 8" id="KW-0690">Ribosome biogenesis</keyword>
<sequence length="2116" mass="230102">MPSALAAQLAASASLNASFLQDRSKKRQTESYLFTGRDAEVHDLDSIHALATGAFAQLCALSPALSSRNVKAGHDGTPLAVDFEQSLFSDAAKSMDRTLQTRDVNANLDRTINAFLGLLGPWLLEVPTSKVLEWLVRRFRINEFNVDAVLSLFLPYHEAPHFVKMLSILHVQPNSPFAFLLAFKSAAKPLARSTLVKAMVSNTEVARFAAELLPTAVKCSQSHRTLLAFNAATMHDYISSAPTLDDGMLAFILPALLGPLQAGQKDTNVTLGSYVLLCTLSHKVNLTPPALSAIIGTMATQVRGGQNNSGKGVISTTYFVKAAVAICSVQDQVQEFSTSTGQSCSKMTGFAEEINKTMGIADSEKFLLPLLRSLRNHIHDARASSLFSTVINSTNTPSTIIKEVSSILVRLSMSAHVESGEGAKETTEKTANAAHSLLSLVHQRHPELLRDVADKVLTEATASSEESSDDRKERRKRGNELLASFSLSHPLAESSDINEVVVASASTGKDARVDAVERLYLILRGAQDTDQLTPADMASIQSALLGRVYDTNPSVLQALYSSPDLFLSTVIPTTSPQKLLDIITSQLQSTPPARAVLHAHVGFLAGSFIESHPECSATVQQVSLFPFLLASKAKLKTARGVWEAIKEHGGFQTGWLRGCVDVWDRASLLECDRSGNAGDDGEESIDKICEANLGVAGKIADNILASNETIQETNVMLSKLHDPLPHARALAYLVCRALLIRTSGDQQILMARQILQAMRLSSLEGEIDLQGDSSLQEVLNEQQVGVKATIKPGGRGTTYALQVSILVLIPALSAPRKFSAPWISVLPLDPKTGQGSNDISEQYVSLMQDLYILASSSAAAAPAQLSTALLQALFLNIRDSSLAFLLGILLSTSSSVDRVRTHALLHLLAFLRGHTETSAVDFQTALPSLIAILLDVRTDKRDRALIFESIALLGNTAEKKHVYGLDTIYGPASSDLQYVDTKDLSTYITAILESRDQLVQDANYIKVFNQRHFEGSNVKYKRRVLCFLLSHIITHPFPLARIALLRSIEDVADFSKSHMLLPVVKELTQDFATISQMFGASSDEYTSLVIAGFLATTSSDLGSSDDSEAWPMFVGSLRAYFQSNSSTSARMLFANALEQRLFSGLDLDKRSEICVVLLQAGAEGGDVYLASKTLLGNLLRDVPLIIHLLAQFQPSHVETDAPVSKRAKLDKTPHTLETDKLQPLTLLAEVLGTTELPGSLDLVSHLLEALSKVIRSELWGPSDSSYVCQMLMAAIENSATRVMEPPARPIRLDVLVELIRVSDNPQTFNEALLLMANLARLTPDSVLHNIMPIFTFMGSNVFHRDDSYSFKVVQNTIDSIVPVMASSLMAKHSSGLELYIGSRDFLRIFADASNHIPRHRRQNFFVHLTEVLGPQKFLAPVCMLLVDKVTNRASRQAAEEAQNSLTLPTSLLRHFARSTQIMVLTEVLRECLRLTSCLTSPNDARAAFLNYTRDEEHSASASSTLKRRIQALIVFSSTSLTPSDSDKEPQSSGDGSTTDLITHLVDLATLPNGQASEGELATIVPAAQSAIGRIMSVISAGEFLTGALVMLKSEEPRIKSGALKVISERIPVITEKVRQEQLATVNNIIHLIRDIITRQSAGTLVESALSALKAIGSTSCAGEEPAILATLPHIIKVVRSRTSAAAAVAVLPCYISALGPRIIPYFKDIAQECAAILRECLKGKSQLATVGETALMTLESLLSSLPAFYGATELTEIAKLYVEYNATSSAQHNPLTGFTKAIAKKTSAGVLLPVLYDLWPSVGKAQTKEDVNGMVGYFTLFKRALQAAPRPEVLESLRQIFKVFMEAFEVKMTFGSKEGEPLVISAFIELVVKLNENVFRPLFRRLHDWAFAEENADNARKTTFCHVYTALLDYFKGLMNPYMSTLLRPLTDVLQSFSSAPASASYTLSDTTLWSGTVLTITKSLEVDEGVFWREDKLSSILPHLLSQLPTVIRLPSPSSIAIATSVTATKTPKELLTDALLSLTSLLPSTSSDLLKRFNLDLLMHTRSEDARIRIMALECAGEMWKAEGGKLIGFVAETATFVAECAEDENDSVVREAHKLKNAVESVAGSISGL</sequence>
<keyword evidence="6 8" id="KW-0539">Nucleus</keyword>
<evidence type="ECO:0000256" key="5">
    <source>
        <dbReference type="ARBA" id="ARBA00022552"/>
    </source>
</evidence>
<evidence type="ECO:0000256" key="8">
    <source>
        <dbReference type="RuleBase" id="RU367065"/>
    </source>
</evidence>
<dbReference type="InterPro" id="IPR016024">
    <property type="entry name" value="ARM-type_fold"/>
</dbReference>
<protein>
    <recommendedName>
        <fullName evidence="3 8">U3 small nucleolar RNA-associated protein 10</fullName>
    </recommendedName>
</protein>
<dbReference type="Proteomes" id="UP000053820">
    <property type="component" value="Unassembled WGS sequence"/>
</dbReference>
<name>A0A0C9VSM0_9AGAM</name>
<evidence type="ECO:0000256" key="6">
    <source>
        <dbReference type="ARBA" id="ARBA00023242"/>
    </source>
</evidence>
<dbReference type="Pfam" id="PF08146">
    <property type="entry name" value="BP28CT"/>
    <property type="match status" value="1"/>
</dbReference>
<keyword evidence="5 8" id="KW-0698">rRNA processing</keyword>
<evidence type="ECO:0000256" key="1">
    <source>
        <dbReference type="ARBA" id="ARBA00004604"/>
    </source>
</evidence>
<dbReference type="GO" id="GO:0045943">
    <property type="term" value="P:positive regulation of transcription by RNA polymerase I"/>
    <property type="evidence" value="ECO:0007669"/>
    <property type="project" value="TreeGrafter"/>
</dbReference>
<comment type="subcellular location">
    <subcellularLocation>
        <location evidence="1 8">Nucleus</location>
        <location evidence="1 8">Nucleolus</location>
    </subcellularLocation>
</comment>
<comment type="subunit">
    <text evidence="8">Component of the ribosomal small subunit (SSU) processome.</text>
</comment>
<dbReference type="InterPro" id="IPR022125">
    <property type="entry name" value="U3snoRNP10_N"/>
</dbReference>
<evidence type="ECO:0000313" key="10">
    <source>
        <dbReference type="EMBL" id="KIJ60905.1"/>
    </source>
</evidence>
<evidence type="ECO:0000259" key="9">
    <source>
        <dbReference type="SMART" id="SM01036"/>
    </source>
</evidence>
<dbReference type="Pfam" id="PF23243">
    <property type="entry name" value="HEAT_HEATR1"/>
    <property type="match status" value="1"/>
</dbReference>
<evidence type="ECO:0000256" key="3">
    <source>
        <dbReference type="ARBA" id="ARBA00015399"/>
    </source>
</evidence>
<dbReference type="InterPro" id="IPR012954">
    <property type="entry name" value="BP28_C_dom"/>
</dbReference>
<dbReference type="Pfam" id="PF12397">
    <property type="entry name" value="U3snoRNP10"/>
    <property type="match status" value="1"/>
</dbReference>
<accession>A0A0C9VSM0</accession>
<dbReference type="PANTHER" id="PTHR13457:SF1">
    <property type="entry name" value="HEAT REPEAT-CONTAINING PROTEIN 1"/>
    <property type="match status" value="1"/>
</dbReference>
<dbReference type="InterPro" id="IPR040191">
    <property type="entry name" value="UTP10"/>
</dbReference>
<comment type="similarity">
    <text evidence="2 8">Belongs to the HEATR1/UTP10 family.</text>
</comment>
<keyword evidence="7 8" id="KW-0687">Ribonucleoprotein</keyword>
<reference evidence="10 11" key="1">
    <citation type="submission" date="2014-04" db="EMBL/GenBank/DDBJ databases">
        <title>Evolutionary Origins and Diversification of the Mycorrhizal Mutualists.</title>
        <authorList>
            <consortium name="DOE Joint Genome Institute"/>
            <consortium name="Mycorrhizal Genomics Consortium"/>
            <person name="Kohler A."/>
            <person name="Kuo A."/>
            <person name="Nagy L.G."/>
            <person name="Floudas D."/>
            <person name="Copeland A."/>
            <person name="Barry K.W."/>
            <person name="Cichocki N."/>
            <person name="Veneault-Fourrey C."/>
            <person name="LaButti K."/>
            <person name="Lindquist E.A."/>
            <person name="Lipzen A."/>
            <person name="Lundell T."/>
            <person name="Morin E."/>
            <person name="Murat C."/>
            <person name="Riley R."/>
            <person name="Ohm R."/>
            <person name="Sun H."/>
            <person name="Tunlid A."/>
            <person name="Henrissat B."/>
            <person name="Grigoriev I.V."/>
            <person name="Hibbett D.S."/>
            <person name="Martin F."/>
        </authorList>
    </citation>
    <scope>NUCLEOTIDE SEQUENCE [LARGE SCALE GENOMIC DNA]</scope>
    <source>
        <strain evidence="10 11">MD-312</strain>
    </source>
</reference>
<evidence type="ECO:0000256" key="2">
    <source>
        <dbReference type="ARBA" id="ARBA00010559"/>
    </source>
</evidence>
<feature type="domain" description="BP28 C-terminal" evidence="9">
    <location>
        <begin position="1830"/>
        <end position="1972"/>
    </location>
</feature>